<evidence type="ECO:0008006" key="3">
    <source>
        <dbReference type="Google" id="ProtNLM"/>
    </source>
</evidence>
<feature type="transmembrane region" description="Helical" evidence="1">
    <location>
        <begin position="148"/>
        <end position="174"/>
    </location>
</feature>
<sequence length="220" mass="24205">MKGLIYSQYYSTQKALWIYLGIGLLLGIGFTAVDLEGFQPLISLIILMFSVSAATDNLKNEAAAGWYKYAITLPVSRKEIVQAHYAYYFLSAGLGLAIVLFIFAGRYLLGFGTITESLSAIMLGIGICLLVSLFYPCTYVVGADKSNIIQMIITGIIVVTYLVYNTVTLIIGGYMYGSGNDAMQHTGFELGRMSIFLVFALILALFGYFIGLNKFKNQNF</sequence>
<dbReference type="AlphaFoldDB" id="A0A6N3BU91"/>
<protein>
    <recommendedName>
        <fullName evidence="3">ABC-2 transporter permease</fullName>
    </recommendedName>
</protein>
<evidence type="ECO:0000256" key="1">
    <source>
        <dbReference type="SAM" id="Phobius"/>
    </source>
</evidence>
<feature type="transmembrane region" description="Helical" evidence="1">
    <location>
        <begin position="121"/>
        <end position="141"/>
    </location>
</feature>
<dbReference type="GeneID" id="77330737"/>
<gene>
    <name evidence="2" type="ORF">SSLFYP27_01298</name>
</gene>
<feature type="transmembrane region" description="Helical" evidence="1">
    <location>
        <begin position="194"/>
        <end position="212"/>
    </location>
</feature>
<dbReference type="RefSeq" id="WP_070864388.1">
    <property type="nucleotide sequence ID" value="NZ_CACRUO010000031.1"/>
</dbReference>
<reference evidence="2" key="1">
    <citation type="submission" date="2019-11" db="EMBL/GenBank/DDBJ databases">
        <authorList>
            <person name="Feng L."/>
        </authorList>
    </citation>
    <scope>NUCLEOTIDE SEQUENCE</scope>
    <source>
        <strain evidence="2">SsimulansLFYP27</strain>
    </source>
</reference>
<evidence type="ECO:0000313" key="2">
    <source>
        <dbReference type="EMBL" id="VYU05107.1"/>
    </source>
</evidence>
<keyword evidence="1" id="KW-0812">Transmembrane</keyword>
<dbReference type="EMBL" id="CACRUO010000031">
    <property type="protein sequence ID" value="VYU05107.1"/>
    <property type="molecule type" value="Genomic_DNA"/>
</dbReference>
<name>A0A6N3BU91_STASI</name>
<keyword evidence="1" id="KW-1133">Transmembrane helix</keyword>
<feature type="transmembrane region" description="Helical" evidence="1">
    <location>
        <begin position="41"/>
        <end position="58"/>
    </location>
</feature>
<feature type="transmembrane region" description="Helical" evidence="1">
    <location>
        <begin position="16"/>
        <end position="35"/>
    </location>
</feature>
<feature type="transmembrane region" description="Helical" evidence="1">
    <location>
        <begin position="85"/>
        <end position="109"/>
    </location>
</feature>
<dbReference type="Pfam" id="PF13346">
    <property type="entry name" value="ABC2_membrane_5"/>
    <property type="match status" value="1"/>
</dbReference>
<keyword evidence="1" id="KW-0472">Membrane</keyword>
<dbReference type="InterPro" id="IPR025699">
    <property type="entry name" value="ABC2_memb-like"/>
</dbReference>
<proteinExistence type="predicted"/>
<accession>A0A6N3BU91</accession>
<organism evidence="2">
    <name type="scientific">Staphylococcus simulans</name>
    <dbReference type="NCBI Taxonomy" id="1286"/>
    <lineage>
        <taxon>Bacteria</taxon>
        <taxon>Bacillati</taxon>
        <taxon>Bacillota</taxon>
        <taxon>Bacilli</taxon>
        <taxon>Bacillales</taxon>
        <taxon>Staphylococcaceae</taxon>
        <taxon>Staphylococcus</taxon>
    </lineage>
</organism>